<evidence type="ECO:0000313" key="2">
    <source>
        <dbReference type="EMBL" id="NIG22374.1"/>
    </source>
</evidence>
<feature type="transmembrane region" description="Helical" evidence="1">
    <location>
        <begin position="36"/>
        <end position="56"/>
    </location>
</feature>
<evidence type="ECO:0000256" key="1">
    <source>
        <dbReference type="SAM" id="Phobius"/>
    </source>
</evidence>
<keyword evidence="1" id="KW-0812">Transmembrane</keyword>
<feature type="transmembrane region" description="Helical" evidence="1">
    <location>
        <begin position="12"/>
        <end position="30"/>
    </location>
</feature>
<comment type="caution">
    <text evidence="2">The sequence shown here is derived from an EMBL/GenBank/DDBJ whole genome shotgun (WGS) entry which is preliminary data.</text>
</comment>
<evidence type="ECO:0000313" key="3">
    <source>
        <dbReference type="Proteomes" id="UP001515780"/>
    </source>
</evidence>
<keyword evidence="1" id="KW-0472">Membrane</keyword>
<keyword evidence="1" id="KW-1133">Transmembrane helix</keyword>
<dbReference type="Proteomes" id="UP001515780">
    <property type="component" value="Unassembled WGS sequence"/>
</dbReference>
<organism evidence="2 3">
    <name type="scientific">Candidatus Pantoea communis</name>
    <dbReference type="NCBI Taxonomy" id="2608354"/>
    <lineage>
        <taxon>Bacteria</taxon>
        <taxon>Pseudomonadati</taxon>
        <taxon>Pseudomonadota</taxon>
        <taxon>Gammaproteobacteria</taxon>
        <taxon>Enterobacterales</taxon>
        <taxon>Erwiniaceae</taxon>
        <taxon>Pantoea</taxon>
    </lineage>
</organism>
<name>A0ABX0S2Q8_9GAMM</name>
<proteinExistence type="predicted"/>
<keyword evidence="3" id="KW-1185">Reference proteome</keyword>
<reference evidence="2 3" key="1">
    <citation type="journal article" date="2019" name="bioRxiv">
        <title>Bacteria contribute to plant secondary compound degradation in a generalist herbivore system.</title>
        <authorList>
            <person name="Francoeur C.B."/>
            <person name="Khadempour L."/>
            <person name="Moreira-Soto R.D."/>
            <person name="Gotting K."/>
            <person name="Book A.J."/>
            <person name="Pinto-Tomas A.A."/>
            <person name="Keefover-Ring K."/>
            <person name="Currie C.R."/>
        </authorList>
    </citation>
    <scope>NUCLEOTIDE SEQUENCE [LARGE SCALE GENOMIC DNA]</scope>
    <source>
        <strain evidence="2">Al-1710</strain>
    </source>
</reference>
<sequence length="88" mass="9356">MSIDMSKIATGAAYGASSGTIAVGLLTRLSPDEWSAVGVLAGIVVAVITIGINWYYKRKATLAPNVSNCIFGNYQRSGIERGWSSWQS</sequence>
<dbReference type="RefSeq" id="WP_080748214.1">
    <property type="nucleotide sequence ID" value="NZ_VWXC01000043.1"/>
</dbReference>
<gene>
    <name evidence="2" type="ORF">F3J37_27420</name>
</gene>
<dbReference type="InterPro" id="IPR007054">
    <property type="entry name" value="Lysis_S"/>
</dbReference>
<dbReference type="EMBL" id="VWXC01000043">
    <property type="protein sequence ID" value="NIG22374.1"/>
    <property type="molecule type" value="Genomic_DNA"/>
</dbReference>
<accession>A0ABX0S2Q8</accession>
<protein>
    <submittedName>
        <fullName evidence="2">Lysis protein</fullName>
    </submittedName>
</protein>
<dbReference type="Pfam" id="PF04971">
    <property type="entry name" value="Phage_holin_2_1"/>
    <property type="match status" value="1"/>
</dbReference>